<keyword evidence="3" id="KW-1185">Reference proteome</keyword>
<protein>
    <submittedName>
        <fullName evidence="4">Uncharacterized protein LOC119631256</fullName>
    </submittedName>
</protein>
<dbReference type="Proteomes" id="UP000092443">
    <property type="component" value="Unplaced"/>
</dbReference>
<accession>A0A8U0W238</accession>
<keyword evidence="2" id="KW-1133">Transmembrane helix</keyword>
<feature type="transmembrane region" description="Helical" evidence="2">
    <location>
        <begin position="290"/>
        <end position="312"/>
    </location>
</feature>
<evidence type="ECO:0000256" key="2">
    <source>
        <dbReference type="SAM" id="Phobius"/>
    </source>
</evidence>
<feature type="compositionally biased region" description="Low complexity" evidence="1">
    <location>
        <begin position="124"/>
        <end position="140"/>
    </location>
</feature>
<evidence type="ECO:0000313" key="4">
    <source>
        <dbReference type="RefSeq" id="XP_037879233.1"/>
    </source>
</evidence>
<dbReference type="GeneID" id="119631256"/>
<name>A0A8U0W238_9MUSC</name>
<dbReference type="RefSeq" id="XP_037879233.1">
    <property type="nucleotide sequence ID" value="XM_038023305.1"/>
</dbReference>
<keyword evidence="2" id="KW-0812">Transmembrane</keyword>
<gene>
    <name evidence="4" type="primary">LOC119631256</name>
</gene>
<reference evidence="4" key="1">
    <citation type="submission" date="2025-08" db="UniProtKB">
        <authorList>
            <consortium name="RefSeq"/>
        </authorList>
    </citation>
    <scope>IDENTIFICATION</scope>
    <source>
        <tissue evidence="4">Whole body pupa</tissue>
    </source>
</reference>
<feature type="compositionally biased region" description="Low complexity" evidence="1">
    <location>
        <begin position="10"/>
        <end position="28"/>
    </location>
</feature>
<feature type="region of interest" description="Disordered" evidence="1">
    <location>
        <begin position="1"/>
        <end position="38"/>
    </location>
</feature>
<keyword evidence="2" id="KW-0472">Membrane</keyword>
<feature type="region of interest" description="Disordered" evidence="1">
    <location>
        <begin position="119"/>
        <end position="140"/>
    </location>
</feature>
<sequence>MNDYWHIPRASLSPSTTSSSAASSISSTERNKNMHIKQKKQSFNATIQPTHINHYQQRQLQIQLQQHPAHHYQQPINSNKTYNNNNRVGVIDNVYSKRNESGMIGSNAVISATVLAANNKRGSRSSQGSSDSNSSTRSGASGSLLLTAANLERFAEIHKKQEKQVSAPMPQQTKSINQSPKLINETNMLDMKSSITSSYKANLVQASKQGDYQLATIELDKEKEDQEEPTLTAQRNEKCLIDVDPNLNFIKTKDLDTVSIASSMHFTMINFETGVNKKTKKGLCDRGRQVTVLITSMSIIFLLLIMGMVYACEMRAREMPQS</sequence>
<dbReference type="AlphaFoldDB" id="A0A8U0W238"/>
<organism evidence="3 4">
    <name type="scientific">Glossina fuscipes</name>
    <dbReference type="NCBI Taxonomy" id="7396"/>
    <lineage>
        <taxon>Eukaryota</taxon>
        <taxon>Metazoa</taxon>
        <taxon>Ecdysozoa</taxon>
        <taxon>Arthropoda</taxon>
        <taxon>Hexapoda</taxon>
        <taxon>Insecta</taxon>
        <taxon>Pterygota</taxon>
        <taxon>Neoptera</taxon>
        <taxon>Endopterygota</taxon>
        <taxon>Diptera</taxon>
        <taxon>Brachycera</taxon>
        <taxon>Muscomorpha</taxon>
        <taxon>Hippoboscoidea</taxon>
        <taxon>Glossinidae</taxon>
        <taxon>Glossina</taxon>
    </lineage>
</organism>
<dbReference type="KEGG" id="gfs:119631256"/>
<proteinExistence type="predicted"/>
<evidence type="ECO:0000313" key="3">
    <source>
        <dbReference type="Proteomes" id="UP000092443"/>
    </source>
</evidence>
<evidence type="ECO:0000256" key="1">
    <source>
        <dbReference type="SAM" id="MobiDB-lite"/>
    </source>
</evidence>